<keyword evidence="3" id="KW-0479">Metal-binding</keyword>
<evidence type="ECO:0000256" key="5">
    <source>
        <dbReference type="ARBA" id="ARBA00023004"/>
    </source>
</evidence>
<proteinExistence type="inferred from homology"/>
<dbReference type="EMBL" id="JBHSAX010000013">
    <property type="protein sequence ID" value="MFC3962798.1"/>
    <property type="molecule type" value="Genomic_DNA"/>
</dbReference>
<evidence type="ECO:0000256" key="4">
    <source>
        <dbReference type="ARBA" id="ARBA00023002"/>
    </source>
</evidence>
<dbReference type="RefSeq" id="WP_378612559.1">
    <property type="nucleotide sequence ID" value="NZ_JBHSAX010000013.1"/>
</dbReference>
<gene>
    <name evidence="7" type="ORF">ACFO0B_12465</name>
</gene>
<keyword evidence="6" id="KW-0503">Monooxygenase</keyword>
<dbReference type="Proteomes" id="UP001595696">
    <property type="component" value="Unassembled WGS sequence"/>
</dbReference>
<protein>
    <submittedName>
        <fullName evidence="7">Cytochrome P450</fullName>
    </submittedName>
</protein>
<reference evidence="8" key="1">
    <citation type="journal article" date="2019" name="Int. J. Syst. Evol. Microbiol.">
        <title>The Global Catalogue of Microorganisms (GCM) 10K type strain sequencing project: providing services to taxonomists for standard genome sequencing and annotation.</title>
        <authorList>
            <consortium name="The Broad Institute Genomics Platform"/>
            <consortium name="The Broad Institute Genome Sequencing Center for Infectious Disease"/>
            <person name="Wu L."/>
            <person name="Ma J."/>
        </authorList>
    </citation>
    <scope>NUCLEOTIDE SEQUENCE [LARGE SCALE GENOMIC DNA]</scope>
    <source>
        <strain evidence="8">CGMCC 4.7330</strain>
    </source>
</reference>
<evidence type="ECO:0000313" key="7">
    <source>
        <dbReference type="EMBL" id="MFC3962798.1"/>
    </source>
</evidence>
<organism evidence="7 8">
    <name type="scientific">Nocardia jiangsuensis</name>
    <dbReference type="NCBI Taxonomy" id="1691563"/>
    <lineage>
        <taxon>Bacteria</taxon>
        <taxon>Bacillati</taxon>
        <taxon>Actinomycetota</taxon>
        <taxon>Actinomycetes</taxon>
        <taxon>Mycobacteriales</taxon>
        <taxon>Nocardiaceae</taxon>
        <taxon>Nocardia</taxon>
    </lineage>
</organism>
<dbReference type="InterPro" id="IPR036396">
    <property type="entry name" value="Cyt_P450_sf"/>
</dbReference>
<dbReference type="PROSITE" id="PS00086">
    <property type="entry name" value="CYTOCHROME_P450"/>
    <property type="match status" value="1"/>
</dbReference>
<accession>A0ABV8DS24</accession>
<keyword evidence="5" id="KW-0408">Iron</keyword>
<keyword evidence="8" id="KW-1185">Reference proteome</keyword>
<comment type="similarity">
    <text evidence="1">Belongs to the cytochrome P450 family.</text>
</comment>
<evidence type="ECO:0000313" key="8">
    <source>
        <dbReference type="Proteomes" id="UP001595696"/>
    </source>
</evidence>
<dbReference type="SUPFAM" id="SSF48264">
    <property type="entry name" value="Cytochrome P450"/>
    <property type="match status" value="1"/>
</dbReference>
<evidence type="ECO:0000256" key="1">
    <source>
        <dbReference type="ARBA" id="ARBA00010617"/>
    </source>
</evidence>
<dbReference type="PANTHER" id="PTHR46696:SF1">
    <property type="entry name" value="CYTOCHROME P450 YJIB-RELATED"/>
    <property type="match status" value="1"/>
</dbReference>
<dbReference type="PRINTS" id="PR00359">
    <property type="entry name" value="BP450"/>
</dbReference>
<evidence type="ECO:0000256" key="6">
    <source>
        <dbReference type="ARBA" id="ARBA00023033"/>
    </source>
</evidence>
<keyword evidence="4" id="KW-0560">Oxidoreductase</keyword>
<comment type="caution">
    <text evidence="7">The sequence shown here is derived from an EMBL/GenBank/DDBJ whole genome shotgun (WGS) entry which is preliminary data.</text>
</comment>
<dbReference type="InterPro" id="IPR017972">
    <property type="entry name" value="Cyt_P450_CS"/>
</dbReference>
<dbReference type="Gene3D" id="1.10.630.10">
    <property type="entry name" value="Cytochrome P450"/>
    <property type="match status" value="1"/>
</dbReference>
<dbReference type="PANTHER" id="PTHR46696">
    <property type="entry name" value="P450, PUTATIVE (EUROFUNG)-RELATED"/>
    <property type="match status" value="1"/>
</dbReference>
<dbReference type="InterPro" id="IPR002397">
    <property type="entry name" value="Cyt_P450_B"/>
</dbReference>
<sequence length="399" mass="43010">MSTTPTDFDRTDEQRVALWADQDPDFARLRERYGALVPVELAPGVPATLVIGYRVALSILNDPERFPADPRGWEPTVPPECPVLPQLRYLPNASRSAGFEHARLREVLVAALDEVDLHAVHTVVERTAVPLINGFCAEGAADLVARYAGPLVFAVINALLGCPPEISARAAAGLADLLGGTEIERGGQVFQEALDSLVQAKRGRPGADITSGLLRHGAALNDEELLNQLYLLYGIGTEPVQALIVNALRLVLTDPRFDATLGGSLSTRDALDRVLFHDPPPPNKIISYPRQPVLIGNTWLAANQPVVISLTGCNRDPEIAGDHTGNRAHLAWSAGPHACPARSLAYLIAQTAVDQLLDALPELELAVPEEELRRQTGPLYQTIAELPVTFPPAPPLPPR</sequence>
<evidence type="ECO:0000256" key="3">
    <source>
        <dbReference type="ARBA" id="ARBA00022723"/>
    </source>
</evidence>
<name>A0ABV8DS24_9NOCA</name>
<evidence type="ECO:0000256" key="2">
    <source>
        <dbReference type="ARBA" id="ARBA00022617"/>
    </source>
</evidence>
<keyword evidence="2" id="KW-0349">Heme</keyword>